<keyword evidence="3" id="KW-1185">Reference proteome</keyword>
<evidence type="ECO:0000313" key="2">
    <source>
        <dbReference type="EMBL" id="ABK18152.1"/>
    </source>
</evidence>
<evidence type="ECO:0000256" key="1">
    <source>
        <dbReference type="SAM" id="MobiDB-lite"/>
    </source>
</evidence>
<accession>A0LL50</accession>
<sequence length="141" mass="16688">MGREYRPNARESAVISRLDHEKESQRHNAVNLLREHIDELADRIVMKLIEERLVETTSKDDLEHQIHFSLQTLLTAEDFEIQFQTANIRTLVPRPHFISLYVTAYIIEKLIDHKCIVEIYGTDEDIYRSVNRQVNRLIPLH</sequence>
<dbReference type="EMBL" id="CP000478">
    <property type="protein sequence ID" value="ABK18152.1"/>
    <property type="molecule type" value="Genomic_DNA"/>
</dbReference>
<reference evidence="2 3" key="1">
    <citation type="submission" date="2006-10" db="EMBL/GenBank/DDBJ databases">
        <title>Complete sequence of Syntrophobacter fumaroxidans MPOB.</title>
        <authorList>
            <consortium name="US DOE Joint Genome Institute"/>
            <person name="Copeland A."/>
            <person name="Lucas S."/>
            <person name="Lapidus A."/>
            <person name="Barry K."/>
            <person name="Detter J.C."/>
            <person name="Glavina del Rio T."/>
            <person name="Hammon N."/>
            <person name="Israni S."/>
            <person name="Pitluck S."/>
            <person name="Goltsman E.G."/>
            <person name="Martinez M."/>
            <person name="Schmutz J."/>
            <person name="Larimer F."/>
            <person name="Land M."/>
            <person name="Hauser L."/>
            <person name="Kyrpides N."/>
            <person name="Kim E."/>
            <person name="Boone D.R."/>
            <person name="Brockman F."/>
            <person name="Culley D."/>
            <person name="Ferry J."/>
            <person name="Gunsalus R."/>
            <person name="McInerney M.J."/>
            <person name="Morrison M."/>
            <person name="Plugge C."/>
            <person name="Rohlin L."/>
            <person name="Scholten J."/>
            <person name="Sieber J."/>
            <person name="Stams A.J.M."/>
            <person name="Worm P."/>
            <person name="Henstra A.M."/>
            <person name="Richardson P."/>
        </authorList>
    </citation>
    <scope>NUCLEOTIDE SEQUENCE [LARGE SCALE GENOMIC DNA]</scope>
    <source>
        <strain evidence="3">DSM 10017 / MPOB</strain>
    </source>
</reference>
<dbReference type="AlphaFoldDB" id="A0LL50"/>
<dbReference type="STRING" id="335543.Sfum_2472"/>
<name>A0LL50_SYNFM</name>
<dbReference type="OrthoDB" id="5509144at2"/>
<feature type="region of interest" description="Disordered" evidence="1">
    <location>
        <begin position="1"/>
        <end position="22"/>
    </location>
</feature>
<protein>
    <submittedName>
        <fullName evidence="2">Uncharacterized protein</fullName>
    </submittedName>
</protein>
<dbReference type="RefSeq" id="WP_011699320.1">
    <property type="nucleotide sequence ID" value="NC_008554.1"/>
</dbReference>
<dbReference type="Proteomes" id="UP000001784">
    <property type="component" value="Chromosome"/>
</dbReference>
<dbReference type="InParanoid" id="A0LL50"/>
<evidence type="ECO:0000313" key="3">
    <source>
        <dbReference type="Proteomes" id="UP000001784"/>
    </source>
</evidence>
<dbReference type="HOGENOM" id="CLU_1812638_0_0_7"/>
<dbReference type="KEGG" id="sfu:Sfum_2472"/>
<proteinExistence type="predicted"/>
<dbReference type="eggNOG" id="ENOG502ZBPU">
    <property type="taxonomic scope" value="Bacteria"/>
</dbReference>
<gene>
    <name evidence="2" type="ordered locus">Sfum_2472</name>
</gene>
<organism evidence="2 3">
    <name type="scientific">Syntrophobacter fumaroxidans (strain DSM 10017 / MPOB)</name>
    <dbReference type="NCBI Taxonomy" id="335543"/>
    <lineage>
        <taxon>Bacteria</taxon>
        <taxon>Pseudomonadati</taxon>
        <taxon>Thermodesulfobacteriota</taxon>
        <taxon>Syntrophobacteria</taxon>
        <taxon>Syntrophobacterales</taxon>
        <taxon>Syntrophobacteraceae</taxon>
        <taxon>Syntrophobacter</taxon>
    </lineage>
</organism>